<organism evidence="1 2">
    <name type="scientific">Erwinia phage AH03</name>
    <dbReference type="NCBI Taxonomy" id="2869568"/>
    <lineage>
        <taxon>Viruses</taxon>
        <taxon>Duplodnaviria</taxon>
        <taxon>Heunggongvirae</taxon>
        <taxon>Uroviricota</taxon>
        <taxon>Caudoviricetes</taxon>
        <taxon>Ahotrevirus</taxon>
        <taxon>Ahotrevirus AH03</taxon>
    </lineage>
</organism>
<evidence type="ECO:0000313" key="2">
    <source>
        <dbReference type="Proteomes" id="UP000828678"/>
    </source>
</evidence>
<protein>
    <submittedName>
        <fullName evidence="1">Uncharacterized protein</fullName>
    </submittedName>
</protein>
<name>A0AAE7X187_9CAUD</name>
<proteinExistence type="predicted"/>
<evidence type="ECO:0000313" key="1">
    <source>
        <dbReference type="EMBL" id="QZA70434.1"/>
    </source>
</evidence>
<dbReference type="Proteomes" id="UP000828678">
    <property type="component" value="Segment"/>
</dbReference>
<reference evidence="1" key="1">
    <citation type="submission" date="2021-07" db="EMBL/GenBank/DDBJ databases">
        <authorList>
            <person name="Roth S.J."/>
            <person name="Krukonis G.P."/>
            <person name="Delesalle V.A."/>
        </authorList>
    </citation>
    <scope>NUCLEOTIDE SEQUENCE</scope>
</reference>
<dbReference type="EMBL" id="MZ501266">
    <property type="protein sequence ID" value="QZA70434.1"/>
    <property type="molecule type" value="Genomic_DNA"/>
</dbReference>
<sequence>MTLSLKQFRESRKIKDIHTGEMYAYHGGFFANVDYDQLGEEIYIVVGEVFTSLESAELTLYQMYCDEDRLSEGY</sequence>
<keyword evidence="2" id="KW-1185">Reference proteome</keyword>
<accession>A0AAE7X187</accession>
<gene>
    <name evidence="1" type="primary">20</name>
    <name evidence="1" type="ORF">AH03_20</name>
</gene>